<evidence type="ECO:0000256" key="1">
    <source>
        <dbReference type="PROSITE-ProRule" id="PRU00042"/>
    </source>
</evidence>
<dbReference type="AlphaFoldDB" id="A0A183TEU2"/>
<dbReference type="GO" id="GO:0008270">
    <property type="term" value="F:zinc ion binding"/>
    <property type="evidence" value="ECO:0007669"/>
    <property type="project" value="UniProtKB-KW"/>
</dbReference>
<evidence type="ECO:0000313" key="5">
    <source>
        <dbReference type="Proteomes" id="UP000275846"/>
    </source>
</evidence>
<feature type="compositionally biased region" description="Low complexity" evidence="2">
    <location>
        <begin position="94"/>
        <end position="105"/>
    </location>
</feature>
<evidence type="ECO:0000313" key="6">
    <source>
        <dbReference type="WBParaSite" id="SSLN_0001555101-mRNA-1"/>
    </source>
</evidence>
<reference evidence="6" key="1">
    <citation type="submission" date="2016-06" db="UniProtKB">
        <authorList>
            <consortium name="WormBaseParasite"/>
        </authorList>
    </citation>
    <scope>IDENTIFICATION</scope>
</reference>
<feature type="region of interest" description="Disordered" evidence="2">
    <location>
        <begin position="90"/>
        <end position="124"/>
    </location>
</feature>
<evidence type="ECO:0000259" key="3">
    <source>
        <dbReference type="PROSITE" id="PS50157"/>
    </source>
</evidence>
<keyword evidence="5" id="KW-1185">Reference proteome</keyword>
<gene>
    <name evidence="4" type="ORF">SSLN_LOCUS14990</name>
</gene>
<dbReference type="EMBL" id="UYSU01039498">
    <property type="protein sequence ID" value="VDM01376.1"/>
    <property type="molecule type" value="Genomic_DNA"/>
</dbReference>
<dbReference type="Proteomes" id="UP000275846">
    <property type="component" value="Unassembled WGS sequence"/>
</dbReference>
<organism evidence="6">
    <name type="scientific">Schistocephalus solidus</name>
    <name type="common">Tapeworm</name>
    <dbReference type="NCBI Taxonomy" id="70667"/>
    <lineage>
        <taxon>Eukaryota</taxon>
        <taxon>Metazoa</taxon>
        <taxon>Spiralia</taxon>
        <taxon>Lophotrochozoa</taxon>
        <taxon>Platyhelminthes</taxon>
        <taxon>Cestoda</taxon>
        <taxon>Eucestoda</taxon>
        <taxon>Diphyllobothriidea</taxon>
        <taxon>Diphyllobothriidae</taxon>
        <taxon>Schistocephalus</taxon>
    </lineage>
</organism>
<keyword evidence="1" id="KW-0479">Metal-binding</keyword>
<evidence type="ECO:0000313" key="4">
    <source>
        <dbReference type="EMBL" id="VDM01376.1"/>
    </source>
</evidence>
<dbReference type="OrthoDB" id="410404at2759"/>
<feature type="domain" description="C2H2-type" evidence="3">
    <location>
        <begin position="70"/>
        <end position="97"/>
    </location>
</feature>
<dbReference type="PROSITE" id="PS50157">
    <property type="entry name" value="ZINC_FINGER_C2H2_2"/>
    <property type="match status" value="1"/>
</dbReference>
<keyword evidence="1" id="KW-0863">Zinc-finger</keyword>
<name>A0A183TEU2_SCHSO</name>
<dbReference type="PROSITE" id="PS00028">
    <property type="entry name" value="ZINC_FINGER_C2H2_1"/>
    <property type="match status" value="1"/>
</dbReference>
<protein>
    <submittedName>
        <fullName evidence="6">C2H2-type domain-containing protein</fullName>
    </submittedName>
</protein>
<sequence>MDTLKTTLKQLQINPANWLDLAGNRPAWRRTVRLGAAIYDDNRIAAAKAKMAARNSPAPRVNAAHDQALLTCPRCQRNFRARIGLDEHLQTHCNNNPTTSTSANPHSYSPPRASLAPIQPLTPS</sequence>
<keyword evidence="1" id="KW-0862">Zinc</keyword>
<dbReference type="InterPro" id="IPR013087">
    <property type="entry name" value="Znf_C2H2_type"/>
</dbReference>
<reference evidence="4 5" key="2">
    <citation type="submission" date="2018-11" db="EMBL/GenBank/DDBJ databases">
        <authorList>
            <consortium name="Pathogen Informatics"/>
        </authorList>
    </citation>
    <scope>NUCLEOTIDE SEQUENCE [LARGE SCALE GENOMIC DNA]</scope>
    <source>
        <strain evidence="4 5">NST_G2</strain>
    </source>
</reference>
<proteinExistence type="predicted"/>
<accession>A0A183TEU2</accession>
<evidence type="ECO:0000256" key="2">
    <source>
        <dbReference type="SAM" id="MobiDB-lite"/>
    </source>
</evidence>
<dbReference type="WBParaSite" id="SSLN_0001555101-mRNA-1">
    <property type="protein sequence ID" value="SSLN_0001555101-mRNA-1"/>
    <property type="gene ID" value="SSLN_0001555101"/>
</dbReference>